<accession>H2XK52</accession>
<evidence type="ECO:0000313" key="7">
    <source>
        <dbReference type="Ensembl" id="ENSCINP00000030034.1"/>
    </source>
</evidence>
<keyword evidence="8" id="KW-1185">Reference proteome</keyword>
<dbReference type="OMA" id="AAYTINA"/>
<dbReference type="Gene3D" id="1.20.1250.20">
    <property type="entry name" value="MFS general substrate transporter like domains"/>
    <property type="match status" value="2"/>
</dbReference>
<dbReference type="InterPro" id="IPR036259">
    <property type="entry name" value="MFS_trans_sf"/>
</dbReference>
<dbReference type="PANTHER" id="PTHR23506">
    <property type="entry name" value="GH10249P"/>
    <property type="match status" value="1"/>
</dbReference>
<evidence type="ECO:0000256" key="3">
    <source>
        <dbReference type="ARBA" id="ARBA00022692"/>
    </source>
</evidence>
<evidence type="ECO:0000256" key="6">
    <source>
        <dbReference type="SAM" id="Phobius"/>
    </source>
</evidence>
<feature type="transmembrane region" description="Helical" evidence="6">
    <location>
        <begin position="325"/>
        <end position="346"/>
    </location>
</feature>
<feature type="transmembrane region" description="Helical" evidence="6">
    <location>
        <begin position="461"/>
        <end position="482"/>
    </location>
</feature>
<protein>
    <submittedName>
        <fullName evidence="7">MFS-type transporter SLC18B1-like</fullName>
    </submittedName>
</protein>
<dbReference type="Ensembl" id="ENSCINT00000031604.1">
    <property type="protein sequence ID" value="ENSCINP00000030034.1"/>
    <property type="gene ID" value="ENSCING00000020876.1"/>
</dbReference>
<dbReference type="GO" id="GO:0022857">
    <property type="term" value="F:transmembrane transporter activity"/>
    <property type="evidence" value="ECO:0000318"/>
    <property type="project" value="GO_Central"/>
</dbReference>
<feature type="transmembrane region" description="Helical" evidence="6">
    <location>
        <begin position="539"/>
        <end position="562"/>
    </location>
</feature>
<reference evidence="7" key="3">
    <citation type="submission" date="2025-09" db="UniProtKB">
        <authorList>
            <consortium name="Ensembl"/>
        </authorList>
    </citation>
    <scope>IDENTIFICATION</scope>
</reference>
<feature type="transmembrane region" description="Helical" evidence="6">
    <location>
        <begin position="298"/>
        <end position="319"/>
    </location>
</feature>
<dbReference type="GeneTree" id="ENSGT00940000173059"/>
<evidence type="ECO:0000256" key="5">
    <source>
        <dbReference type="ARBA" id="ARBA00023136"/>
    </source>
</evidence>
<reference evidence="7" key="2">
    <citation type="submission" date="2025-08" db="UniProtKB">
        <authorList>
            <consortium name="Ensembl"/>
        </authorList>
    </citation>
    <scope>IDENTIFICATION</scope>
</reference>
<keyword evidence="4 6" id="KW-1133">Transmembrane helix</keyword>
<keyword evidence="5 6" id="KW-0472">Membrane</keyword>
<evidence type="ECO:0000256" key="2">
    <source>
        <dbReference type="ARBA" id="ARBA00022448"/>
    </source>
</evidence>
<evidence type="ECO:0000256" key="1">
    <source>
        <dbReference type="ARBA" id="ARBA00004141"/>
    </source>
</evidence>
<dbReference type="SUPFAM" id="SSF103473">
    <property type="entry name" value="MFS general substrate transporter"/>
    <property type="match status" value="1"/>
</dbReference>
<evidence type="ECO:0000256" key="4">
    <source>
        <dbReference type="ARBA" id="ARBA00022989"/>
    </source>
</evidence>
<dbReference type="PANTHER" id="PTHR23506:SF26">
    <property type="entry name" value="MFS-TYPE TRANSPORTER SLC18B1"/>
    <property type="match status" value="1"/>
</dbReference>
<feature type="transmembrane region" description="Helical" evidence="6">
    <location>
        <begin position="257"/>
        <end position="286"/>
    </location>
</feature>
<feature type="transmembrane region" description="Helical" evidence="6">
    <location>
        <begin position="231"/>
        <end position="251"/>
    </location>
</feature>
<dbReference type="AlphaFoldDB" id="H2XK52"/>
<feature type="transmembrane region" description="Helical" evidence="6">
    <location>
        <begin position="164"/>
        <end position="184"/>
    </location>
</feature>
<proteinExistence type="predicted"/>
<keyword evidence="2" id="KW-0813">Transport</keyword>
<gene>
    <name evidence="7" type="primary">LOC100187253</name>
</gene>
<dbReference type="Proteomes" id="UP000008144">
    <property type="component" value="Unassembled WGS sequence"/>
</dbReference>
<dbReference type="InParanoid" id="H2XK52"/>
<evidence type="ECO:0000313" key="8">
    <source>
        <dbReference type="Proteomes" id="UP000008144"/>
    </source>
</evidence>
<name>H2XK52_CIOIN</name>
<feature type="transmembrane region" description="Helical" evidence="6">
    <location>
        <begin position="204"/>
        <end position="224"/>
    </location>
</feature>
<dbReference type="Pfam" id="PF07690">
    <property type="entry name" value="MFS_1"/>
    <property type="match status" value="1"/>
</dbReference>
<feature type="transmembrane region" description="Helical" evidence="6">
    <location>
        <begin position="502"/>
        <end position="519"/>
    </location>
</feature>
<feature type="transmembrane region" description="Helical" evidence="6">
    <location>
        <begin position="436"/>
        <end position="455"/>
    </location>
</feature>
<dbReference type="FunCoup" id="H2XK52">
    <property type="interactions" value="1"/>
</dbReference>
<sequence>MTSFDYSERVCRSPHSDQSKCGQHIYPDIKVVRTSPDTNSFSPNCTPLSFRCPSSHLQAENNENEDLANDTEYLDAKEWFTNDKILTPVRDFADSLHAPLLPSEENGSGCTSWSVNKYHRSSTPNIIGFEAPPAHLPGEITDDGLNIIERKSKISLRSFSARQWGALLGVCYVNFASNASMSILTSFFSKEAVYHGANELEIGLIFGCYAIVNSICCPLFGYLIPLCGAKNMLLGGLLISSLCSFLFSQLFRFTSTTLFVAGCFVSRSIQAVGCSAYFIGSAVIIAREWRDNITFAMGLSEVFLGIGMICGPLLGGAIYEKGGFQLPFIGIGFLMLIGLFINAVALPKSTDECPTSNFLALIKIPNVAVTAIFMCVMWAAMDFNMPTLSFHMDALNASPVEVGTMFLIMAAAYTINAPLVGLVAKTKFSERAIMTCGSLMVGTSFLVIGPSPIFAPLGLTAVSYTCVGISMAILGAGLSAALVPTFSDLTHSAVAGGMKDDLATAGLVGGVFNGATFFGEFLGPTVGGALMQKYKDYKIVSSLFAAFVFVLVSVHAYFGWLIKQCVR</sequence>
<keyword evidence="3 6" id="KW-0812">Transmembrane</keyword>
<dbReference type="GO" id="GO:0016020">
    <property type="term" value="C:membrane"/>
    <property type="evidence" value="ECO:0007669"/>
    <property type="project" value="UniProtKB-SubCell"/>
</dbReference>
<feature type="transmembrane region" description="Helical" evidence="6">
    <location>
        <begin position="400"/>
        <end position="424"/>
    </location>
</feature>
<organism evidence="7 8">
    <name type="scientific">Ciona intestinalis</name>
    <name type="common">Transparent sea squirt</name>
    <name type="synonym">Ascidia intestinalis</name>
    <dbReference type="NCBI Taxonomy" id="7719"/>
    <lineage>
        <taxon>Eukaryota</taxon>
        <taxon>Metazoa</taxon>
        <taxon>Chordata</taxon>
        <taxon>Tunicata</taxon>
        <taxon>Ascidiacea</taxon>
        <taxon>Phlebobranchia</taxon>
        <taxon>Cionidae</taxon>
        <taxon>Ciona</taxon>
    </lineage>
</organism>
<dbReference type="HOGENOM" id="CLU_481094_0_0_1"/>
<reference evidence="8" key="1">
    <citation type="journal article" date="2002" name="Science">
        <title>The draft genome of Ciona intestinalis: insights into chordate and vertebrate origins.</title>
        <authorList>
            <person name="Dehal P."/>
            <person name="Satou Y."/>
            <person name="Campbell R.K."/>
            <person name="Chapman J."/>
            <person name="Degnan B."/>
            <person name="De Tomaso A."/>
            <person name="Davidson B."/>
            <person name="Di Gregorio A."/>
            <person name="Gelpke M."/>
            <person name="Goodstein D.M."/>
            <person name="Harafuji N."/>
            <person name="Hastings K.E."/>
            <person name="Ho I."/>
            <person name="Hotta K."/>
            <person name="Huang W."/>
            <person name="Kawashima T."/>
            <person name="Lemaire P."/>
            <person name="Martinez D."/>
            <person name="Meinertzhagen I.A."/>
            <person name="Necula S."/>
            <person name="Nonaka M."/>
            <person name="Putnam N."/>
            <person name="Rash S."/>
            <person name="Saiga H."/>
            <person name="Satake M."/>
            <person name="Terry A."/>
            <person name="Yamada L."/>
            <person name="Wang H.G."/>
            <person name="Awazu S."/>
            <person name="Azumi K."/>
            <person name="Boore J."/>
            <person name="Branno M."/>
            <person name="Chin-Bow S."/>
            <person name="DeSantis R."/>
            <person name="Doyle S."/>
            <person name="Francino P."/>
            <person name="Keys D.N."/>
            <person name="Haga S."/>
            <person name="Hayashi H."/>
            <person name="Hino K."/>
            <person name="Imai K.S."/>
            <person name="Inaba K."/>
            <person name="Kano S."/>
            <person name="Kobayashi K."/>
            <person name="Kobayashi M."/>
            <person name="Lee B.I."/>
            <person name="Makabe K.W."/>
            <person name="Manohar C."/>
            <person name="Matassi G."/>
            <person name="Medina M."/>
            <person name="Mochizuki Y."/>
            <person name="Mount S."/>
            <person name="Morishita T."/>
            <person name="Miura S."/>
            <person name="Nakayama A."/>
            <person name="Nishizaka S."/>
            <person name="Nomoto H."/>
            <person name="Ohta F."/>
            <person name="Oishi K."/>
            <person name="Rigoutsos I."/>
            <person name="Sano M."/>
            <person name="Sasaki A."/>
            <person name="Sasakura Y."/>
            <person name="Shoguchi E."/>
            <person name="Shin-i T."/>
            <person name="Spagnuolo A."/>
            <person name="Stainier D."/>
            <person name="Suzuki M.M."/>
            <person name="Tassy O."/>
            <person name="Takatori N."/>
            <person name="Tokuoka M."/>
            <person name="Yagi K."/>
            <person name="Yoshizaki F."/>
            <person name="Wada S."/>
            <person name="Zhang C."/>
            <person name="Hyatt P.D."/>
            <person name="Larimer F."/>
            <person name="Detter C."/>
            <person name="Doggett N."/>
            <person name="Glavina T."/>
            <person name="Hawkins T."/>
            <person name="Richardson P."/>
            <person name="Lucas S."/>
            <person name="Kohara Y."/>
            <person name="Levine M."/>
            <person name="Satoh N."/>
            <person name="Rokhsar D.S."/>
        </authorList>
    </citation>
    <scope>NUCLEOTIDE SEQUENCE [LARGE SCALE GENOMIC DNA]</scope>
</reference>
<comment type="subcellular location">
    <subcellularLocation>
        <location evidence="1">Membrane</location>
        <topology evidence="1">Multi-pass membrane protein</topology>
    </subcellularLocation>
</comment>
<dbReference type="InterPro" id="IPR050930">
    <property type="entry name" value="MFS_Vesicular_Transporter"/>
</dbReference>
<dbReference type="STRING" id="7719.ENSCINP00000030034"/>
<feature type="transmembrane region" description="Helical" evidence="6">
    <location>
        <begin position="358"/>
        <end position="380"/>
    </location>
</feature>
<dbReference type="InterPro" id="IPR011701">
    <property type="entry name" value="MFS"/>
</dbReference>